<reference evidence="2 3" key="2">
    <citation type="journal article" date="2014" name="Proc. Natl. Acad. Sci. U.S.A.">
        <title>Trajectory and genomic determinants of fungal-pathogen speciation and host adaptation.</title>
        <authorList>
            <person name="Hu X."/>
            <person name="Xiao G."/>
            <person name="Zheng P."/>
            <person name="Shang Y."/>
            <person name="Su Y."/>
            <person name="Zhang X."/>
            <person name="Liu X."/>
            <person name="Zhan S."/>
            <person name="St Leger R.J."/>
            <person name="Wang C."/>
        </authorList>
    </citation>
    <scope>GENOME REANNOTATION</scope>
    <source>
        <strain evidence="3">ARSEF 23 / ATCC MYA-3075</strain>
    </source>
</reference>
<dbReference type="OrthoDB" id="4961446at2759"/>
<keyword evidence="3" id="KW-1185">Reference proteome</keyword>
<dbReference type="InterPro" id="IPR012337">
    <property type="entry name" value="RNaseH-like_sf"/>
</dbReference>
<organism evidence="2 3">
    <name type="scientific">Metarhizium robertsii (strain ARSEF 23 / ATCC MYA-3075)</name>
    <name type="common">Metarhizium anisopliae (strain ARSEF 23)</name>
    <dbReference type="NCBI Taxonomy" id="655844"/>
    <lineage>
        <taxon>Eukaryota</taxon>
        <taxon>Fungi</taxon>
        <taxon>Dikarya</taxon>
        <taxon>Ascomycota</taxon>
        <taxon>Pezizomycotina</taxon>
        <taxon>Sordariomycetes</taxon>
        <taxon>Hypocreomycetidae</taxon>
        <taxon>Hypocreales</taxon>
        <taxon>Clavicipitaceae</taxon>
        <taxon>Metarhizium</taxon>
    </lineage>
</organism>
<dbReference type="Proteomes" id="UP000002498">
    <property type="component" value="Unassembled WGS sequence"/>
</dbReference>
<comment type="caution">
    <text evidence="2">The sequence shown here is derived from an EMBL/GenBank/DDBJ whole genome shotgun (WGS) entry which is preliminary data.</text>
</comment>
<feature type="region of interest" description="Disordered" evidence="1">
    <location>
        <begin position="182"/>
        <end position="201"/>
    </location>
</feature>
<accession>A0A0B2XF16</accession>
<dbReference type="AlphaFoldDB" id="A0A0B2XF16"/>
<evidence type="ECO:0000256" key="1">
    <source>
        <dbReference type="SAM" id="MobiDB-lite"/>
    </source>
</evidence>
<dbReference type="RefSeq" id="XP_011411428.1">
    <property type="nucleotide sequence ID" value="XM_011413126.1"/>
</dbReference>
<dbReference type="HOGENOM" id="CLU_132751_0_0_1"/>
<dbReference type="SUPFAM" id="SSF53098">
    <property type="entry name" value="Ribonuclease H-like"/>
    <property type="match status" value="1"/>
</dbReference>
<gene>
    <name evidence="2" type="ORF">MAA_11160</name>
</gene>
<dbReference type="GeneID" id="23632608"/>
<evidence type="ECO:0000313" key="3">
    <source>
        <dbReference type="Proteomes" id="UP000002498"/>
    </source>
</evidence>
<evidence type="ECO:0000313" key="2">
    <source>
        <dbReference type="EMBL" id="KHO11345.1"/>
    </source>
</evidence>
<dbReference type="KEGG" id="maj:MAA_11160"/>
<name>A0A0B2XF16_METRA</name>
<proteinExistence type="predicted"/>
<sequence length="201" mass="23438">MGGGRSLVTGSLDGTEVKLVIRPQLRDDLTVKYHGTKFPQRRELMKSLACNQRNDDDYQLFDEEQAAINLKLIQNNKTRWNLTYLMIQRAIRKREQIDHFITYLETKAGEPRQRVPVQDHLSPQDWLLLTEIQSLLKPLYKVTIRCQGWAKEGRYSALWEVMIGMQYLLNFEEQKQIFSLPDPTTDVPRHARSSAAKSMAF</sequence>
<protein>
    <submittedName>
        <fullName evidence="2">Uncharacterized protein</fullName>
    </submittedName>
</protein>
<dbReference type="EMBL" id="ADNJ02000004">
    <property type="protein sequence ID" value="KHO11345.1"/>
    <property type="molecule type" value="Genomic_DNA"/>
</dbReference>
<reference evidence="2 3" key="1">
    <citation type="journal article" date="2011" name="PLoS Genet.">
        <title>Genome sequencing and comparative transcriptomics of the model entomopathogenic fungi Metarhizium anisopliae and M. acridum.</title>
        <authorList>
            <person name="Gao Q."/>
            <person name="Jin K."/>
            <person name="Ying S.H."/>
            <person name="Zhang Y."/>
            <person name="Xiao G."/>
            <person name="Shang Y."/>
            <person name="Duan Z."/>
            <person name="Hu X."/>
            <person name="Xie X.Q."/>
            <person name="Zhou G."/>
            <person name="Peng G."/>
            <person name="Luo Z."/>
            <person name="Huang W."/>
            <person name="Wang B."/>
            <person name="Fang W."/>
            <person name="Wang S."/>
            <person name="Zhong Y."/>
            <person name="Ma L.J."/>
            <person name="St Leger R.J."/>
            <person name="Zhao G.P."/>
            <person name="Pei Y."/>
            <person name="Feng M.G."/>
            <person name="Xia Y."/>
            <person name="Wang C."/>
        </authorList>
    </citation>
    <scope>NUCLEOTIDE SEQUENCE [LARGE SCALE GENOMIC DNA]</scope>
    <source>
        <strain evidence="3">ARSEF 23 / ATCC MYA-3075</strain>
    </source>
</reference>